<dbReference type="InterPro" id="IPR040151">
    <property type="entry name" value="Gfd2/YDR514C-like"/>
</dbReference>
<feature type="compositionally biased region" description="Polar residues" evidence="1">
    <location>
        <begin position="367"/>
        <end position="381"/>
    </location>
</feature>
<accession>A0A4T0TUZ5</accession>
<comment type="caution">
    <text evidence="3">The sequence shown here is derived from an EMBL/GenBank/DDBJ whole genome shotgun (WGS) entry which is preliminary data.</text>
</comment>
<protein>
    <recommendedName>
        <fullName evidence="2">Gfd2/YDR514C-like C-terminal domain-containing protein</fullName>
    </recommendedName>
</protein>
<feature type="region of interest" description="Disordered" evidence="1">
    <location>
        <begin position="451"/>
        <end position="473"/>
    </location>
</feature>
<sequence>MQQIDLKELYLTTLHQFEEYYDLLFEKTYADIFKSFESFLKSFLEVQPKQTIAFNIQNGWLPGWPAFVVIDKNLNGHVCIEEKVAKNYFKLLSKRFQTDKIRIPRYCSSVCPHPDFKPTEVKYIKDYSNYAYLYHSFSSHVASIQRTRVRRGSPRECSKLWLSRKHTFLALDADFWENVPANIIEFGYAVCRAGYLTSRDDVHWPPIPVDNYRRAHYKVRGLRIEGGVKPFVFGDTKTIQKISVNVILDSLISSLASPETSSEANDLVILGYGIHDKLKNLKLVIPSNVLIIDIGKLHQMMYATMGIFPLRSLLDALGLCYQNSSIGNTGNNAMHILEAYAKISEQLDLPSFRGNIASPVPRTISLENISGNRTNKSSTSSSEHKTPATKRVTFNQPVHPFPSQAHGIPAPNVFPPMMAYYPGQPMMSPMIPPQMMQPHVVDFRNSTAFRPSSQMKNLDPYQHFDKRKSASYV</sequence>
<dbReference type="InterPro" id="IPR048519">
    <property type="entry name" value="Gfd2/YDR514C-like_C"/>
</dbReference>
<evidence type="ECO:0000313" key="4">
    <source>
        <dbReference type="Proteomes" id="UP000310708"/>
    </source>
</evidence>
<reference evidence="3 4" key="1">
    <citation type="submission" date="2019-03" db="EMBL/GenBank/DDBJ databases">
        <title>Sequencing 25 genomes of Wallemia mellicola.</title>
        <authorList>
            <person name="Gostincar C."/>
        </authorList>
    </citation>
    <scope>NUCLEOTIDE SEQUENCE [LARGE SCALE GENOMIC DNA]</scope>
    <source>
        <strain evidence="3 4">EXF-757</strain>
    </source>
</reference>
<dbReference type="GO" id="GO:0005634">
    <property type="term" value="C:nucleus"/>
    <property type="evidence" value="ECO:0007669"/>
    <property type="project" value="TreeGrafter"/>
</dbReference>
<feature type="domain" description="Gfd2/YDR514C-like C-terminal" evidence="2">
    <location>
        <begin position="167"/>
        <end position="341"/>
    </location>
</feature>
<dbReference type="PANTHER" id="PTHR28083:SF1">
    <property type="entry name" value="GOOD FOR FULL DBP5 ACTIVITY PROTEIN 2"/>
    <property type="match status" value="1"/>
</dbReference>
<dbReference type="Proteomes" id="UP000310708">
    <property type="component" value="Unassembled WGS sequence"/>
</dbReference>
<evidence type="ECO:0000256" key="1">
    <source>
        <dbReference type="SAM" id="MobiDB-lite"/>
    </source>
</evidence>
<name>A0A4T0TUZ5_9BASI</name>
<proteinExistence type="predicted"/>
<dbReference type="EMBL" id="SPRX01000005">
    <property type="protein sequence ID" value="TIC69025.1"/>
    <property type="molecule type" value="Genomic_DNA"/>
</dbReference>
<feature type="compositionally biased region" description="Basic and acidic residues" evidence="1">
    <location>
        <begin position="462"/>
        <end position="473"/>
    </location>
</feature>
<dbReference type="PANTHER" id="PTHR28083">
    <property type="entry name" value="GOOD FOR FULL DBP5 ACTIVITY PROTEIN 2"/>
    <property type="match status" value="1"/>
</dbReference>
<dbReference type="Pfam" id="PF21762">
    <property type="entry name" value="DEDDh_C"/>
    <property type="match status" value="1"/>
</dbReference>
<dbReference type="AlphaFoldDB" id="A0A4T0TUZ5"/>
<gene>
    <name evidence="3" type="ORF">E3Q01_00626</name>
</gene>
<organism evidence="3 4">
    <name type="scientific">Wallemia mellicola</name>
    <dbReference type="NCBI Taxonomy" id="1708541"/>
    <lineage>
        <taxon>Eukaryota</taxon>
        <taxon>Fungi</taxon>
        <taxon>Dikarya</taxon>
        <taxon>Basidiomycota</taxon>
        <taxon>Wallemiomycotina</taxon>
        <taxon>Wallemiomycetes</taxon>
        <taxon>Wallemiales</taxon>
        <taxon>Wallemiaceae</taxon>
        <taxon>Wallemia</taxon>
    </lineage>
</organism>
<evidence type="ECO:0000313" key="3">
    <source>
        <dbReference type="EMBL" id="TIC69025.1"/>
    </source>
</evidence>
<evidence type="ECO:0000259" key="2">
    <source>
        <dbReference type="Pfam" id="PF21762"/>
    </source>
</evidence>
<feature type="region of interest" description="Disordered" evidence="1">
    <location>
        <begin position="367"/>
        <end position="389"/>
    </location>
</feature>